<gene>
    <name evidence="2" type="ORF">EV192_10677</name>
</gene>
<evidence type="ECO:0000313" key="3">
    <source>
        <dbReference type="Proteomes" id="UP000295680"/>
    </source>
</evidence>
<keyword evidence="3" id="KW-1185">Reference proteome</keyword>
<protein>
    <submittedName>
        <fullName evidence="2">Uncharacterized protein</fullName>
    </submittedName>
</protein>
<proteinExistence type="predicted"/>
<dbReference type="AlphaFoldDB" id="A0A4R2JCI7"/>
<reference evidence="2 3" key="1">
    <citation type="submission" date="2019-03" db="EMBL/GenBank/DDBJ databases">
        <title>Genomic Encyclopedia of Type Strains, Phase IV (KMG-IV): sequencing the most valuable type-strain genomes for metagenomic binning, comparative biology and taxonomic classification.</title>
        <authorList>
            <person name="Goeker M."/>
        </authorList>
    </citation>
    <scope>NUCLEOTIDE SEQUENCE [LARGE SCALE GENOMIC DNA]</scope>
    <source>
        <strain evidence="2 3">DSM 45934</strain>
    </source>
</reference>
<keyword evidence="1" id="KW-1133">Transmembrane helix</keyword>
<dbReference type="EMBL" id="SLWS01000006">
    <property type="protein sequence ID" value="TCO56604.1"/>
    <property type="molecule type" value="Genomic_DNA"/>
</dbReference>
<feature type="transmembrane region" description="Helical" evidence="1">
    <location>
        <begin position="83"/>
        <end position="105"/>
    </location>
</feature>
<sequence length="114" mass="11951">MRGPMEVRIATGVVALGALVFVAVALARGADTLKLPVGAAILAAAVCVGLVVRLRFVRVIAIGAVFVLAVVHLLIAMSDGPWWVRLVSGVLTAGYVYCAVLLNTLPARQYLEPK</sequence>
<feature type="transmembrane region" description="Helical" evidence="1">
    <location>
        <begin position="7"/>
        <end position="27"/>
    </location>
</feature>
<evidence type="ECO:0000256" key="1">
    <source>
        <dbReference type="SAM" id="Phobius"/>
    </source>
</evidence>
<feature type="transmembrane region" description="Helical" evidence="1">
    <location>
        <begin position="59"/>
        <end position="77"/>
    </location>
</feature>
<evidence type="ECO:0000313" key="2">
    <source>
        <dbReference type="EMBL" id="TCO56604.1"/>
    </source>
</evidence>
<keyword evidence="1" id="KW-0472">Membrane</keyword>
<dbReference type="Proteomes" id="UP000295680">
    <property type="component" value="Unassembled WGS sequence"/>
</dbReference>
<organism evidence="2 3">
    <name type="scientific">Actinocrispum wychmicini</name>
    <dbReference type="NCBI Taxonomy" id="1213861"/>
    <lineage>
        <taxon>Bacteria</taxon>
        <taxon>Bacillati</taxon>
        <taxon>Actinomycetota</taxon>
        <taxon>Actinomycetes</taxon>
        <taxon>Pseudonocardiales</taxon>
        <taxon>Pseudonocardiaceae</taxon>
        <taxon>Actinocrispum</taxon>
    </lineage>
</organism>
<comment type="caution">
    <text evidence="2">The sequence shown here is derived from an EMBL/GenBank/DDBJ whole genome shotgun (WGS) entry which is preliminary data.</text>
</comment>
<name>A0A4R2JCI7_9PSEU</name>
<feature type="transmembrane region" description="Helical" evidence="1">
    <location>
        <begin position="33"/>
        <end position="52"/>
    </location>
</feature>
<accession>A0A4R2JCI7</accession>
<keyword evidence="1" id="KW-0812">Transmembrane</keyword>